<dbReference type="OrthoDB" id="5591786at2759"/>
<accession>A0A1X2GG41</accession>
<keyword evidence="2" id="KW-0677">Repeat</keyword>
<gene>
    <name evidence="5" type="ORF">DM01DRAFT_1408168</name>
</gene>
<dbReference type="EMBL" id="MCGT01000017">
    <property type="protein sequence ID" value="ORX52847.1"/>
    <property type="molecule type" value="Genomic_DNA"/>
</dbReference>
<dbReference type="STRING" id="101127.A0A1X2GG41"/>
<dbReference type="Pfam" id="PF00400">
    <property type="entry name" value="WD40"/>
    <property type="match status" value="1"/>
</dbReference>
<dbReference type="PROSITE" id="PS50294">
    <property type="entry name" value="WD_REPEATS_REGION"/>
    <property type="match status" value="1"/>
</dbReference>
<feature type="repeat" description="WD" evidence="3">
    <location>
        <begin position="197"/>
        <end position="238"/>
    </location>
</feature>
<dbReference type="PANTHER" id="PTHR19879:SF1">
    <property type="entry name" value="CANNONBALL-RELATED"/>
    <property type="match status" value="1"/>
</dbReference>
<evidence type="ECO:0000256" key="3">
    <source>
        <dbReference type="PROSITE-ProRule" id="PRU00221"/>
    </source>
</evidence>
<dbReference type="PROSITE" id="PS50082">
    <property type="entry name" value="WD_REPEATS_2"/>
    <property type="match status" value="1"/>
</dbReference>
<feature type="compositionally biased region" description="Low complexity" evidence="4">
    <location>
        <begin position="454"/>
        <end position="476"/>
    </location>
</feature>
<feature type="compositionally biased region" description="Polar residues" evidence="4">
    <location>
        <begin position="381"/>
        <end position="403"/>
    </location>
</feature>
<dbReference type="PROSITE" id="PS00678">
    <property type="entry name" value="WD_REPEATS_1"/>
    <property type="match status" value="1"/>
</dbReference>
<evidence type="ECO:0000313" key="5">
    <source>
        <dbReference type="EMBL" id="ORX52847.1"/>
    </source>
</evidence>
<keyword evidence="6" id="KW-1185">Reference proteome</keyword>
<evidence type="ECO:0000313" key="6">
    <source>
        <dbReference type="Proteomes" id="UP000242146"/>
    </source>
</evidence>
<dbReference type="GO" id="GO:0006367">
    <property type="term" value="P:transcription initiation at RNA polymerase II promoter"/>
    <property type="evidence" value="ECO:0007669"/>
    <property type="project" value="TreeGrafter"/>
</dbReference>
<protein>
    <submittedName>
        <fullName evidence="5">Uncharacterized protein</fullName>
    </submittedName>
</protein>
<dbReference type="InterPro" id="IPR019775">
    <property type="entry name" value="WD40_repeat_CS"/>
</dbReference>
<dbReference type="InterPro" id="IPR018247">
    <property type="entry name" value="EF_Hand_1_Ca_BS"/>
</dbReference>
<proteinExistence type="predicted"/>
<dbReference type="Gene3D" id="2.130.10.10">
    <property type="entry name" value="YVTN repeat-like/Quinoprotein amine dehydrogenase"/>
    <property type="match status" value="1"/>
</dbReference>
<dbReference type="GO" id="GO:0016251">
    <property type="term" value="F:RNA polymerase II general transcription initiation factor activity"/>
    <property type="evidence" value="ECO:0007669"/>
    <property type="project" value="TreeGrafter"/>
</dbReference>
<sequence>MQDNNGHTSSTDNSQQPAHVAFLRYQQLEINDTADRHLPCNDFQTWKMNLCATSRIDPSLYFIAANNAIRVHRISGRAISFDPVGLLRPEFASDSSINAIKIGHMTKEIEILVAVGDMGEVYAWRLDAIEFNDRNDQPPVLFHDTNDQGTSTWGIAIHESGLLAVSANNYKIKVFNMATMLDLPVNNVLSQQTNLTLEGHNHNIPSIDIDSTGRFLISGSIDATCRLWDLSTGQQIAQRTLGSQSHHRRSWCWGAKFIPPGQFKRVECRSSALSRSLERKLTTRQAESMNNIPVSHSAPYPMIRLGRQGLYDSDDDDEDQSGVLDFEDLARFFFSRRSAPFSENAQRLIFDLIRQRDPSAFNFLRWTQEAQLEQEAADPSLNDSASTSIPPTSEGVVQQDSWDSPVQGVVTNGFAPMTIFPRGSDNLTSVPGDYDHGEQQYDWNQDLEMENGYTDTSAASESSSRTPTSSPTTHSPVVDISNSDSRLAQAPLHDLLLLTTQLDLHLLQYNPHLTQQHPLHFTTLQFQNRIISKVDIRNDSDLSLFDRLVFLEWIPELELCVLASQKGCVALVRILQVQLPSGHSVYFFNHERYLPTEGLHNSSLYGLTVRRISQGLAAIDPRYQVDLVYLDGAMFSYQITSSDPDYSLMFHA</sequence>
<dbReference type="GO" id="GO:0005669">
    <property type="term" value="C:transcription factor TFIID complex"/>
    <property type="evidence" value="ECO:0007669"/>
    <property type="project" value="TreeGrafter"/>
</dbReference>
<evidence type="ECO:0000256" key="1">
    <source>
        <dbReference type="ARBA" id="ARBA00022574"/>
    </source>
</evidence>
<keyword evidence="1 3" id="KW-0853">WD repeat</keyword>
<dbReference type="PROSITE" id="PS00018">
    <property type="entry name" value="EF_HAND_1"/>
    <property type="match status" value="1"/>
</dbReference>
<comment type="caution">
    <text evidence="5">The sequence shown here is derived from an EMBL/GenBank/DDBJ whole genome shotgun (WGS) entry which is preliminary data.</text>
</comment>
<dbReference type="SUPFAM" id="SSF50978">
    <property type="entry name" value="WD40 repeat-like"/>
    <property type="match status" value="1"/>
</dbReference>
<name>A0A1X2GG41_9FUNG</name>
<reference evidence="5 6" key="1">
    <citation type="submission" date="2016-07" db="EMBL/GenBank/DDBJ databases">
        <title>Pervasive Adenine N6-methylation of Active Genes in Fungi.</title>
        <authorList>
            <consortium name="DOE Joint Genome Institute"/>
            <person name="Mondo S.J."/>
            <person name="Dannebaum R.O."/>
            <person name="Kuo R.C."/>
            <person name="Labutti K."/>
            <person name="Haridas S."/>
            <person name="Kuo A."/>
            <person name="Salamov A."/>
            <person name="Ahrendt S.R."/>
            <person name="Lipzen A."/>
            <person name="Sullivan W."/>
            <person name="Andreopoulos W.B."/>
            <person name="Clum A."/>
            <person name="Lindquist E."/>
            <person name="Daum C."/>
            <person name="Ramamoorthy G.K."/>
            <person name="Gryganskyi A."/>
            <person name="Culley D."/>
            <person name="Magnuson J.K."/>
            <person name="James T.Y."/>
            <person name="O'Malley M.A."/>
            <person name="Stajich J.E."/>
            <person name="Spatafora J.W."/>
            <person name="Visel A."/>
            <person name="Grigoriev I.V."/>
        </authorList>
    </citation>
    <scope>NUCLEOTIDE SEQUENCE [LARGE SCALE GENOMIC DNA]</scope>
    <source>
        <strain evidence="5 6">NRRL 3301</strain>
    </source>
</reference>
<organism evidence="5 6">
    <name type="scientific">Hesseltinella vesiculosa</name>
    <dbReference type="NCBI Taxonomy" id="101127"/>
    <lineage>
        <taxon>Eukaryota</taxon>
        <taxon>Fungi</taxon>
        <taxon>Fungi incertae sedis</taxon>
        <taxon>Mucoromycota</taxon>
        <taxon>Mucoromycotina</taxon>
        <taxon>Mucoromycetes</taxon>
        <taxon>Mucorales</taxon>
        <taxon>Cunninghamellaceae</taxon>
        <taxon>Hesseltinella</taxon>
    </lineage>
</organism>
<evidence type="ECO:0000256" key="2">
    <source>
        <dbReference type="ARBA" id="ARBA00022737"/>
    </source>
</evidence>
<dbReference type="InterPro" id="IPR015943">
    <property type="entry name" value="WD40/YVTN_repeat-like_dom_sf"/>
</dbReference>
<evidence type="ECO:0000256" key="4">
    <source>
        <dbReference type="SAM" id="MobiDB-lite"/>
    </source>
</evidence>
<dbReference type="InterPro" id="IPR001680">
    <property type="entry name" value="WD40_rpt"/>
</dbReference>
<dbReference type="PANTHER" id="PTHR19879">
    <property type="entry name" value="TRANSCRIPTION INITIATION FACTOR TFIID"/>
    <property type="match status" value="1"/>
</dbReference>
<dbReference type="Proteomes" id="UP000242146">
    <property type="component" value="Unassembled WGS sequence"/>
</dbReference>
<feature type="region of interest" description="Disordered" evidence="4">
    <location>
        <begin position="374"/>
        <end position="403"/>
    </location>
</feature>
<feature type="region of interest" description="Disordered" evidence="4">
    <location>
        <begin position="454"/>
        <end position="480"/>
    </location>
</feature>
<dbReference type="AlphaFoldDB" id="A0A1X2GG41"/>
<dbReference type="SMART" id="SM00320">
    <property type="entry name" value="WD40"/>
    <property type="match status" value="2"/>
</dbReference>
<dbReference type="InterPro" id="IPR036322">
    <property type="entry name" value="WD40_repeat_dom_sf"/>
</dbReference>